<dbReference type="PANTHER" id="PTHR43024">
    <property type="entry name" value="UDP-N-ACETYLMURAMOYL-TRIPEPTIDE--D-ALANYL-D-ALANINE LIGASE"/>
    <property type="match status" value="1"/>
</dbReference>
<dbReference type="SUPFAM" id="SSF53623">
    <property type="entry name" value="MurD-like peptide ligases, catalytic domain"/>
    <property type="match status" value="1"/>
</dbReference>
<sequence length="425" mass="46656">MQLFKHLLEKILGSYVKKYFKSHSNVQLITVVGSVGKTSVKSATATVLAEKFTVRHSRGNLNTTLSAPLEILGIDGPKNVKSPLDWLKVFSAARSSIKNPQSPDIIIQECGIDCPGEMATFMRYVQPDIAIITSVAPEHMEFFKTIDVVAREELSISQVAKKTIFNFHDIDKKYHSLIIGEKISYGDESADVLLQIKETTSDGYIATLRHNQKESPNISISVLGKHNIRSITGAAAAGLACGMNIDEVAAALTKIKPVSGRMNTLRGTQGCTLLDDTYNASPVAMENSLKTLYSLEASCKIAVLGDMNELGDSSKLEHEKIGRLCDPKQLDLLITVGKLAKKHLAPIAEKNGCKVLSFDKSPEAGEFLKSKGIKEATILFKGSQGGIYLEETIKPLLNNPTDSQKLVRQSETWLKKKQQFFDQPY</sequence>
<dbReference type="InterPro" id="IPR036615">
    <property type="entry name" value="Mur_ligase_C_dom_sf"/>
</dbReference>
<name>A0AB39J6D0_9BACT</name>
<organism evidence="6">
    <name type="scientific">Candidatus Nanosynbacter sp. TM7-074</name>
    <dbReference type="NCBI Taxonomy" id="3158573"/>
    <lineage>
        <taxon>Bacteria</taxon>
        <taxon>Candidatus Saccharimonadota</taxon>
        <taxon>Candidatus Saccharimonadia</taxon>
        <taxon>Candidatus Nanosynbacterales</taxon>
        <taxon>Candidatus Nanosynbacteraceae</taxon>
        <taxon>Candidatus Nanosynbacter</taxon>
    </lineage>
</organism>
<dbReference type="SUPFAM" id="SSF53244">
    <property type="entry name" value="MurD-like peptide ligases, peptide-binding domain"/>
    <property type="match status" value="1"/>
</dbReference>
<evidence type="ECO:0000256" key="3">
    <source>
        <dbReference type="ARBA" id="ARBA00022840"/>
    </source>
</evidence>
<evidence type="ECO:0000259" key="5">
    <source>
        <dbReference type="Pfam" id="PF08245"/>
    </source>
</evidence>
<keyword evidence="2" id="KW-0547">Nucleotide-binding</keyword>
<dbReference type="Pfam" id="PF02875">
    <property type="entry name" value="Mur_ligase_C"/>
    <property type="match status" value="1"/>
</dbReference>
<keyword evidence="1 6" id="KW-0436">Ligase</keyword>
<dbReference type="Pfam" id="PF08245">
    <property type="entry name" value="Mur_ligase_M"/>
    <property type="match status" value="1"/>
</dbReference>
<keyword evidence="3" id="KW-0067">ATP-binding</keyword>
<dbReference type="InterPro" id="IPR036565">
    <property type="entry name" value="Mur-like_cat_sf"/>
</dbReference>
<feature type="domain" description="Mur ligase C-terminal" evidence="4">
    <location>
        <begin position="260"/>
        <end position="383"/>
    </location>
</feature>
<proteinExistence type="predicted"/>
<gene>
    <name evidence="6" type="primary">murF</name>
    <name evidence="6" type="ORF">TM074_00195</name>
</gene>
<evidence type="ECO:0000256" key="2">
    <source>
        <dbReference type="ARBA" id="ARBA00022741"/>
    </source>
</evidence>
<dbReference type="RefSeq" id="WP_369000407.1">
    <property type="nucleotide sequence ID" value="NZ_CP158487.1"/>
</dbReference>
<protein>
    <submittedName>
        <fullName evidence="6">UDP-N-acetylmuramoyl-tripeptide--D-alanyl-D-alanine ligase</fullName>
        <ecNumber evidence="6">6.3.2.10</ecNumber>
    </submittedName>
</protein>
<accession>A0AB39J6D0</accession>
<dbReference type="InterPro" id="IPR013221">
    <property type="entry name" value="Mur_ligase_cen"/>
</dbReference>
<dbReference type="Gene3D" id="3.40.1190.10">
    <property type="entry name" value="Mur-like, catalytic domain"/>
    <property type="match status" value="1"/>
</dbReference>
<evidence type="ECO:0000259" key="4">
    <source>
        <dbReference type="Pfam" id="PF02875"/>
    </source>
</evidence>
<dbReference type="GO" id="GO:0047480">
    <property type="term" value="F:UDP-N-acetylmuramoyl-tripeptide-D-alanyl-D-alanine ligase activity"/>
    <property type="evidence" value="ECO:0007669"/>
    <property type="project" value="UniProtKB-EC"/>
</dbReference>
<dbReference type="PANTHER" id="PTHR43024:SF1">
    <property type="entry name" value="UDP-N-ACETYLMURAMOYL-TRIPEPTIDE--D-ALANYL-D-ALANINE LIGASE"/>
    <property type="match status" value="1"/>
</dbReference>
<dbReference type="EMBL" id="CP158487">
    <property type="protein sequence ID" value="XDN89124.1"/>
    <property type="molecule type" value="Genomic_DNA"/>
</dbReference>
<reference evidence="6" key="1">
    <citation type="submission" date="2024-06" db="EMBL/GenBank/DDBJ databases">
        <authorList>
            <person name="Atkinson C."/>
            <person name="McLean J."/>
            <person name="Gallagher L."/>
            <person name="Bor B."/>
            <person name="Mougous J."/>
        </authorList>
    </citation>
    <scope>NUCLEOTIDE SEQUENCE</scope>
    <source>
        <strain evidence="6">TM7-074</strain>
    </source>
</reference>
<feature type="domain" description="Mur ligase central" evidence="5">
    <location>
        <begin position="31"/>
        <end position="237"/>
    </location>
</feature>
<dbReference type="Gene3D" id="3.90.190.20">
    <property type="entry name" value="Mur ligase, C-terminal domain"/>
    <property type="match status" value="1"/>
</dbReference>
<dbReference type="InterPro" id="IPR004101">
    <property type="entry name" value="Mur_ligase_C"/>
</dbReference>
<evidence type="ECO:0000313" key="6">
    <source>
        <dbReference type="EMBL" id="XDN89124.1"/>
    </source>
</evidence>
<evidence type="ECO:0000256" key="1">
    <source>
        <dbReference type="ARBA" id="ARBA00022598"/>
    </source>
</evidence>
<dbReference type="AlphaFoldDB" id="A0AB39J6D0"/>
<dbReference type="GO" id="GO:0005524">
    <property type="term" value="F:ATP binding"/>
    <property type="evidence" value="ECO:0007669"/>
    <property type="project" value="UniProtKB-KW"/>
</dbReference>
<dbReference type="EC" id="6.3.2.10" evidence="6"/>
<dbReference type="InterPro" id="IPR051046">
    <property type="entry name" value="MurCDEF_CellWall_CoF430Synth"/>
</dbReference>